<feature type="compositionally biased region" description="Polar residues" evidence="1">
    <location>
        <begin position="64"/>
        <end position="80"/>
    </location>
</feature>
<feature type="region of interest" description="Disordered" evidence="1">
    <location>
        <begin position="195"/>
        <end position="263"/>
    </location>
</feature>
<reference evidence="3 4" key="1">
    <citation type="submission" date="2019-07" db="EMBL/GenBank/DDBJ databases">
        <title>Finished genome of Venturia effusa.</title>
        <authorList>
            <person name="Young C.A."/>
            <person name="Cox M.P."/>
            <person name="Ganley A.R.D."/>
            <person name="David W.J."/>
        </authorList>
    </citation>
    <scope>NUCLEOTIDE SEQUENCE [LARGE SCALE GENOMIC DNA]</scope>
    <source>
        <strain evidence="4">albino</strain>
    </source>
</reference>
<dbReference type="InterPro" id="IPR036388">
    <property type="entry name" value="WH-like_DNA-bd_sf"/>
</dbReference>
<organism evidence="3 4">
    <name type="scientific">Venturia effusa</name>
    <dbReference type="NCBI Taxonomy" id="50376"/>
    <lineage>
        <taxon>Eukaryota</taxon>
        <taxon>Fungi</taxon>
        <taxon>Dikarya</taxon>
        <taxon>Ascomycota</taxon>
        <taxon>Pezizomycotina</taxon>
        <taxon>Dothideomycetes</taxon>
        <taxon>Pleosporomycetidae</taxon>
        <taxon>Venturiales</taxon>
        <taxon>Venturiaceae</taxon>
        <taxon>Venturia</taxon>
    </lineage>
</organism>
<keyword evidence="4" id="KW-1185">Reference proteome</keyword>
<gene>
    <name evidence="3" type="ORF">FKW77_003121</name>
</gene>
<evidence type="ECO:0000256" key="1">
    <source>
        <dbReference type="SAM" id="MobiDB-lite"/>
    </source>
</evidence>
<evidence type="ECO:0000259" key="2">
    <source>
        <dbReference type="PROSITE" id="PS50934"/>
    </source>
</evidence>
<dbReference type="OrthoDB" id="5598695at2759"/>
<dbReference type="PANTHER" id="PTHR12374:SF21">
    <property type="entry name" value="SWIRM DOMAIN-CONTAINING PROTEIN FUN19-RELATED"/>
    <property type="match status" value="1"/>
</dbReference>
<dbReference type="PANTHER" id="PTHR12374">
    <property type="entry name" value="TRANSCRIPTIONAL ADAPTOR 2 ADA2 -RELATED"/>
    <property type="match status" value="1"/>
</dbReference>
<evidence type="ECO:0000313" key="4">
    <source>
        <dbReference type="Proteomes" id="UP000316270"/>
    </source>
</evidence>
<dbReference type="PROSITE" id="PS50934">
    <property type="entry name" value="SWIRM"/>
    <property type="match status" value="1"/>
</dbReference>
<dbReference type="Pfam" id="PF04433">
    <property type="entry name" value="SWIRM"/>
    <property type="match status" value="1"/>
</dbReference>
<sequence length="387" mass="43324">MDTNSAYNRPHSNREMYAPFQHAPIKQGPFALTSLLSPPEPKRQDSFQTSPSFSMSRTPSSSSNYTVPQYTMTKSKQAPSLISPPVSPQTAAKEQGRRDEGDGARDPVLFPSGQDMTVATEPLFSPVERIDELIDEHVAARIATGVVNAPPAEDYRVIVEALSQIRFQSSVSEAIRKVTPQVWTRDEIKWEKHYLAQGPQKGKKKLTSPSYRPLAPAPAGVQKSRVTIPRTKNQPKTKRVTQTPQPSNHVLPQSVPSPTHTPRAVKNSAFFDNWAQLPDYCPPFPDNFGSKSLKADWKGAALDLSNDVFRQELHPAELNLASTLRLGCAMYLTSKRQIFNARREALKIGKEFRKTDAQQACNIDVNKASKLWTAFEKVGWFNEEHFR</sequence>
<evidence type="ECO:0000313" key="3">
    <source>
        <dbReference type="EMBL" id="QDS76840.1"/>
    </source>
</evidence>
<dbReference type="Proteomes" id="UP000316270">
    <property type="component" value="Chromosome 16"/>
</dbReference>
<dbReference type="GO" id="GO:0006338">
    <property type="term" value="P:chromatin remodeling"/>
    <property type="evidence" value="ECO:0007669"/>
    <property type="project" value="TreeGrafter"/>
</dbReference>
<dbReference type="InterPro" id="IPR007526">
    <property type="entry name" value="SWIRM"/>
</dbReference>
<dbReference type="Gene3D" id="1.10.10.10">
    <property type="entry name" value="Winged helix-like DNA-binding domain superfamily/Winged helix DNA-binding domain"/>
    <property type="match status" value="1"/>
</dbReference>
<protein>
    <recommendedName>
        <fullName evidence="2">SWIRM domain-containing protein</fullName>
    </recommendedName>
</protein>
<feature type="region of interest" description="Disordered" evidence="1">
    <location>
        <begin position="1"/>
        <end position="113"/>
    </location>
</feature>
<feature type="compositionally biased region" description="Polar residues" evidence="1">
    <location>
        <begin position="240"/>
        <end position="260"/>
    </location>
</feature>
<name>A0A517LMG6_9PEZI</name>
<dbReference type="GO" id="GO:0070210">
    <property type="term" value="C:Rpd3L-Expanded complex"/>
    <property type="evidence" value="ECO:0007669"/>
    <property type="project" value="TreeGrafter"/>
</dbReference>
<dbReference type="GO" id="GO:0006357">
    <property type="term" value="P:regulation of transcription by RNA polymerase II"/>
    <property type="evidence" value="ECO:0007669"/>
    <property type="project" value="TreeGrafter"/>
</dbReference>
<dbReference type="AlphaFoldDB" id="A0A517LMG6"/>
<feature type="compositionally biased region" description="Basic and acidic residues" evidence="1">
    <location>
        <begin position="94"/>
        <end position="105"/>
    </location>
</feature>
<dbReference type="SUPFAM" id="SSF46689">
    <property type="entry name" value="Homeodomain-like"/>
    <property type="match status" value="1"/>
</dbReference>
<dbReference type="InterPro" id="IPR009057">
    <property type="entry name" value="Homeodomain-like_sf"/>
</dbReference>
<dbReference type="GO" id="GO:0003682">
    <property type="term" value="F:chromatin binding"/>
    <property type="evidence" value="ECO:0007669"/>
    <property type="project" value="TreeGrafter"/>
</dbReference>
<dbReference type="FunFam" id="1.10.10.10:FF:000087">
    <property type="entry name" value="Transcriptional adapter 2"/>
    <property type="match status" value="1"/>
</dbReference>
<dbReference type="EMBL" id="CP042200">
    <property type="protein sequence ID" value="QDS76840.1"/>
    <property type="molecule type" value="Genomic_DNA"/>
</dbReference>
<accession>A0A517LMG6</accession>
<dbReference type="GO" id="GO:0003713">
    <property type="term" value="F:transcription coactivator activity"/>
    <property type="evidence" value="ECO:0007669"/>
    <property type="project" value="TreeGrafter"/>
</dbReference>
<feature type="compositionally biased region" description="Low complexity" evidence="1">
    <location>
        <begin position="49"/>
        <end position="63"/>
    </location>
</feature>
<dbReference type="STRING" id="50376.A0A517LMG6"/>
<proteinExistence type="predicted"/>
<feature type="domain" description="SWIRM" evidence="2">
    <location>
        <begin position="293"/>
        <end position="387"/>
    </location>
</feature>